<proteinExistence type="predicted"/>
<accession>F8A0F3</accession>
<protein>
    <submittedName>
        <fullName evidence="1">Uncharacterized protein</fullName>
    </submittedName>
</protein>
<name>F8A0F3_CELGA</name>
<dbReference type="STRING" id="593907.Celgi_0978"/>
<gene>
    <name evidence="1" type="ordered locus">Celgi_0978</name>
</gene>
<reference evidence="2" key="1">
    <citation type="submission" date="2011-04" db="EMBL/GenBank/DDBJ databases">
        <title>Complete sequence of Cellvibrio gilvus ATCC 13127.</title>
        <authorList>
            <person name="Lucas S."/>
            <person name="Han J."/>
            <person name="Lapidus A."/>
            <person name="Cheng J.-F."/>
            <person name="Goodwin L."/>
            <person name="Pitluck S."/>
            <person name="Peters L."/>
            <person name="Munk A."/>
            <person name="Detter J.C."/>
            <person name="Han C."/>
            <person name="Tapia R."/>
            <person name="Land M."/>
            <person name="Hauser L."/>
            <person name="Kyrpides N."/>
            <person name="Ivanova N."/>
            <person name="Ovchinnikova G."/>
            <person name="Pagani I."/>
            <person name="Mead D."/>
            <person name="Brumm P."/>
            <person name="Woyke T."/>
        </authorList>
    </citation>
    <scope>NUCLEOTIDE SEQUENCE [LARGE SCALE GENOMIC DNA]</scope>
    <source>
        <strain evidence="2">ATCC 13127 / NRRL B-14078</strain>
    </source>
</reference>
<dbReference type="EMBL" id="CP002665">
    <property type="protein sequence ID" value="AEI11497.1"/>
    <property type="molecule type" value="Genomic_DNA"/>
</dbReference>
<dbReference type="HOGENOM" id="CLU_2841762_0_0_11"/>
<keyword evidence="2" id="KW-1185">Reference proteome</keyword>
<evidence type="ECO:0000313" key="2">
    <source>
        <dbReference type="Proteomes" id="UP000000485"/>
    </source>
</evidence>
<dbReference type="Proteomes" id="UP000000485">
    <property type="component" value="Chromosome"/>
</dbReference>
<dbReference type="AlphaFoldDB" id="F8A0F3"/>
<sequence length="65" mass="6795">MNINTIDRSSAMLPSHRVAPTSFLSEGRAVSGAGFGAHATWLGGALRLRGMSSPVTKPTDRAPMV</sequence>
<evidence type="ECO:0000313" key="1">
    <source>
        <dbReference type="EMBL" id="AEI11497.1"/>
    </source>
</evidence>
<organism evidence="1 2">
    <name type="scientific">Cellulomonas gilvus (strain ATCC 13127 / NRRL B-14078)</name>
    <name type="common">Cellvibrio gilvus</name>
    <dbReference type="NCBI Taxonomy" id="593907"/>
    <lineage>
        <taxon>Bacteria</taxon>
        <taxon>Bacillati</taxon>
        <taxon>Actinomycetota</taxon>
        <taxon>Actinomycetes</taxon>
        <taxon>Micrococcales</taxon>
        <taxon>Cellulomonadaceae</taxon>
        <taxon>Cellulomonas</taxon>
    </lineage>
</organism>
<dbReference type="KEGG" id="cga:Celgi_0978"/>